<feature type="compositionally biased region" description="Polar residues" evidence="1">
    <location>
        <begin position="356"/>
        <end position="369"/>
    </location>
</feature>
<reference evidence="3" key="1">
    <citation type="journal article" date="2023" name="Mol. Phylogenet. Evol.">
        <title>Genome-scale phylogeny and comparative genomics of the fungal order Sordariales.</title>
        <authorList>
            <person name="Hensen N."/>
            <person name="Bonometti L."/>
            <person name="Westerberg I."/>
            <person name="Brannstrom I.O."/>
            <person name="Guillou S."/>
            <person name="Cros-Aarteil S."/>
            <person name="Calhoun S."/>
            <person name="Haridas S."/>
            <person name="Kuo A."/>
            <person name="Mondo S."/>
            <person name="Pangilinan J."/>
            <person name="Riley R."/>
            <person name="LaButti K."/>
            <person name="Andreopoulos B."/>
            <person name="Lipzen A."/>
            <person name="Chen C."/>
            <person name="Yan M."/>
            <person name="Daum C."/>
            <person name="Ng V."/>
            <person name="Clum A."/>
            <person name="Steindorff A."/>
            <person name="Ohm R.A."/>
            <person name="Martin F."/>
            <person name="Silar P."/>
            <person name="Natvig D.O."/>
            <person name="Lalanne C."/>
            <person name="Gautier V."/>
            <person name="Ament-Velasquez S.L."/>
            <person name="Kruys A."/>
            <person name="Hutchinson M.I."/>
            <person name="Powell A.J."/>
            <person name="Barry K."/>
            <person name="Miller A.N."/>
            <person name="Grigoriev I.V."/>
            <person name="Debuchy R."/>
            <person name="Gladieux P."/>
            <person name="Hiltunen Thoren M."/>
            <person name="Johannesson H."/>
        </authorList>
    </citation>
    <scope>NUCLEOTIDE SEQUENCE</scope>
    <source>
        <strain evidence="3">SMH4131-1</strain>
    </source>
</reference>
<protein>
    <submittedName>
        <fullName evidence="3">Uncharacterized protein</fullName>
    </submittedName>
</protein>
<feature type="transmembrane region" description="Helical" evidence="2">
    <location>
        <begin position="314"/>
        <end position="336"/>
    </location>
</feature>
<keyword evidence="2" id="KW-0472">Membrane</keyword>
<organism evidence="3 4">
    <name type="scientific">Cercophora scortea</name>
    <dbReference type="NCBI Taxonomy" id="314031"/>
    <lineage>
        <taxon>Eukaryota</taxon>
        <taxon>Fungi</taxon>
        <taxon>Dikarya</taxon>
        <taxon>Ascomycota</taxon>
        <taxon>Pezizomycotina</taxon>
        <taxon>Sordariomycetes</taxon>
        <taxon>Sordariomycetidae</taxon>
        <taxon>Sordariales</taxon>
        <taxon>Lasiosphaeriaceae</taxon>
        <taxon>Cercophora</taxon>
    </lineage>
</organism>
<feature type="region of interest" description="Disordered" evidence="1">
    <location>
        <begin position="427"/>
        <end position="461"/>
    </location>
</feature>
<feature type="region of interest" description="Disordered" evidence="1">
    <location>
        <begin position="351"/>
        <end position="381"/>
    </location>
</feature>
<sequence>MTRMVMCQDSWLNESHFHVMGPSKATSSIDQKDQAGIPSDNIDITMTLLGSSLVGMNTKLSMSHSVTRRRTEALLLCQYSTHASYISYMIRDLAPVITHPAAIPTMLLTLYHSILRRRISSTWHEVLEVELSSGQSGIALWQPFSDNTGVLPLGNCDDPDISKKAIRETQLAVAWNTYVPRGTALVAAVKAFLESYTHDHVQQDNKVTARQCRILSDYLQLSSQESHTLHTSAQHLLERARIQVEAINNHLSHTSNKINRKLAESSERIAMDARRDSSSMKSIAVLTMTFLPATYIATLFATPGVASTAPSQGVYWAITLPITAVVLLVWAVWTYISTQRLRSDYELAKNHEVKTTRPSSPAPTRSQSPIPALPGEELEYYSNPSRLPRTEIYQQNIPFQPPSTDVYQQQSQQQPWQRPWTEMYQPQVYPTRSPGPYQPRTLPLSQNTWIQTRPLEQEPPI</sequence>
<reference evidence="3" key="2">
    <citation type="submission" date="2023-06" db="EMBL/GenBank/DDBJ databases">
        <authorList>
            <consortium name="Lawrence Berkeley National Laboratory"/>
            <person name="Haridas S."/>
            <person name="Hensen N."/>
            <person name="Bonometti L."/>
            <person name="Westerberg I."/>
            <person name="Brannstrom I.O."/>
            <person name="Guillou S."/>
            <person name="Cros-Aarteil S."/>
            <person name="Calhoun S."/>
            <person name="Kuo A."/>
            <person name="Mondo S."/>
            <person name="Pangilinan J."/>
            <person name="Riley R."/>
            <person name="Labutti K."/>
            <person name="Andreopoulos B."/>
            <person name="Lipzen A."/>
            <person name="Chen C."/>
            <person name="Yanf M."/>
            <person name="Daum C."/>
            <person name="Ng V."/>
            <person name="Clum A."/>
            <person name="Steindorff A."/>
            <person name="Ohm R."/>
            <person name="Martin F."/>
            <person name="Silar P."/>
            <person name="Natvig D."/>
            <person name="Lalanne C."/>
            <person name="Gautier V."/>
            <person name="Ament-Velasquez S.L."/>
            <person name="Kruys A."/>
            <person name="Hutchinson M.I."/>
            <person name="Powell A.J."/>
            <person name="Barry K."/>
            <person name="Miller A.N."/>
            <person name="Grigoriev I.V."/>
            <person name="Debuchy R."/>
            <person name="Gladieux P."/>
            <person name="Thoren M.H."/>
            <person name="Johannesson H."/>
        </authorList>
    </citation>
    <scope>NUCLEOTIDE SEQUENCE</scope>
    <source>
        <strain evidence="3">SMH4131-1</strain>
    </source>
</reference>
<keyword evidence="2" id="KW-0812">Transmembrane</keyword>
<dbReference type="AlphaFoldDB" id="A0AAE0M348"/>
<dbReference type="Gene3D" id="1.20.58.340">
    <property type="entry name" value="Magnesium transport protein CorA, transmembrane region"/>
    <property type="match status" value="1"/>
</dbReference>
<evidence type="ECO:0000313" key="4">
    <source>
        <dbReference type="Proteomes" id="UP001286456"/>
    </source>
</evidence>
<name>A0AAE0M348_9PEZI</name>
<comment type="caution">
    <text evidence="3">The sequence shown here is derived from an EMBL/GenBank/DDBJ whole genome shotgun (WGS) entry which is preliminary data.</text>
</comment>
<dbReference type="Proteomes" id="UP001286456">
    <property type="component" value="Unassembled WGS sequence"/>
</dbReference>
<dbReference type="EMBL" id="JAUEPO010000007">
    <property type="protein sequence ID" value="KAK3317596.1"/>
    <property type="molecule type" value="Genomic_DNA"/>
</dbReference>
<evidence type="ECO:0000256" key="1">
    <source>
        <dbReference type="SAM" id="MobiDB-lite"/>
    </source>
</evidence>
<proteinExistence type="predicted"/>
<feature type="transmembrane region" description="Helical" evidence="2">
    <location>
        <begin position="283"/>
        <end position="302"/>
    </location>
</feature>
<evidence type="ECO:0000256" key="2">
    <source>
        <dbReference type="SAM" id="Phobius"/>
    </source>
</evidence>
<keyword evidence="2" id="KW-1133">Transmembrane helix</keyword>
<gene>
    <name evidence="3" type="ORF">B0T19DRAFT_435247</name>
</gene>
<evidence type="ECO:0000313" key="3">
    <source>
        <dbReference type="EMBL" id="KAK3317596.1"/>
    </source>
</evidence>
<keyword evidence="4" id="KW-1185">Reference proteome</keyword>
<accession>A0AAE0M348</accession>